<dbReference type="GO" id="GO:0015658">
    <property type="term" value="F:branched-chain amino acid transmembrane transporter activity"/>
    <property type="evidence" value="ECO:0007669"/>
    <property type="project" value="InterPro"/>
</dbReference>
<evidence type="ECO:0000313" key="7">
    <source>
        <dbReference type="EMBL" id="KON32221.1"/>
    </source>
</evidence>
<comment type="caution">
    <text evidence="7">The sequence shown here is derived from an EMBL/GenBank/DDBJ whole genome shotgun (WGS) entry which is preliminary data.</text>
</comment>
<keyword evidence="4 6" id="KW-1133">Transmembrane helix</keyword>
<feature type="transmembrane region" description="Helical" evidence="6">
    <location>
        <begin position="286"/>
        <end position="304"/>
    </location>
</feature>
<feature type="transmembrane region" description="Helical" evidence="6">
    <location>
        <begin position="60"/>
        <end position="78"/>
    </location>
</feature>
<feature type="transmembrane region" description="Helical" evidence="6">
    <location>
        <begin position="33"/>
        <end position="53"/>
    </location>
</feature>
<keyword evidence="5 6" id="KW-0472">Membrane</keyword>
<evidence type="ECO:0000256" key="5">
    <source>
        <dbReference type="ARBA" id="ARBA00023136"/>
    </source>
</evidence>
<comment type="subcellular location">
    <subcellularLocation>
        <location evidence="1">Cell membrane</location>
        <topology evidence="1">Multi-pass membrane protein</topology>
    </subcellularLocation>
</comment>
<feature type="transmembrane region" description="Helical" evidence="6">
    <location>
        <begin position="152"/>
        <end position="172"/>
    </location>
</feature>
<dbReference type="InterPro" id="IPR043428">
    <property type="entry name" value="LivM-like"/>
</dbReference>
<name>A0A0M0BVL6_9ARCH</name>
<dbReference type="PANTHER" id="PTHR30482:SF10">
    <property type="entry name" value="HIGH-AFFINITY BRANCHED-CHAIN AMINO ACID TRANSPORT PROTEIN BRAE"/>
    <property type="match status" value="1"/>
</dbReference>
<feature type="transmembrane region" description="Helical" evidence="6">
    <location>
        <begin position="84"/>
        <end position="104"/>
    </location>
</feature>
<dbReference type="CDD" id="cd06581">
    <property type="entry name" value="TM_PBP1_LivM_like"/>
    <property type="match status" value="1"/>
</dbReference>
<dbReference type="EMBL" id="LFWV01000008">
    <property type="protein sequence ID" value="KON32221.1"/>
    <property type="molecule type" value="Genomic_DNA"/>
</dbReference>
<feature type="transmembrane region" description="Helical" evidence="6">
    <location>
        <begin position="111"/>
        <end position="132"/>
    </location>
</feature>
<dbReference type="GO" id="GO:0005886">
    <property type="term" value="C:plasma membrane"/>
    <property type="evidence" value="ECO:0007669"/>
    <property type="project" value="UniProtKB-SubCell"/>
</dbReference>
<evidence type="ECO:0000256" key="3">
    <source>
        <dbReference type="ARBA" id="ARBA00022692"/>
    </source>
</evidence>
<evidence type="ECO:0000256" key="4">
    <source>
        <dbReference type="ARBA" id="ARBA00022989"/>
    </source>
</evidence>
<feature type="transmembrane region" description="Helical" evidence="6">
    <location>
        <begin position="10"/>
        <end position="27"/>
    </location>
</feature>
<keyword evidence="3 6" id="KW-0812">Transmembrane</keyword>
<evidence type="ECO:0000313" key="8">
    <source>
        <dbReference type="Proteomes" id="UP000054016"/>
    </source>
</evidence>
<gene>
    <name evidence="7" type="ORF">AC478_00890</name>
</gene>
<evidence type="ECO:0008006" key="9">
    <source>
        <dbReference type="Google" id="ProtNLM"/>
    </source>
</evidence>
<evidence type="ECO:0000256" key="6">
    <source>
        <dbReference type="SAM" id="Phobius"/>
    </source>
</evidence>
<protein>
    <recommendedName>
        <fullName evidence="9">Branched-chain amino acid ABC transporter permease</fullName>
    </recommendedName>
</protein>
<proteinExistence type="predicted"/>
<dbReference type="Proteomes" id="UP000054016">
    <property type="component" value="Unassembled WGS sequence"/>
</dbReference>
<organism evidence="7 8">
    <name type="scientific">miscellaneous Crenarchaeota group-1 archaeon SG8-32-3</name>
    <dbReference type="NCBI Taxonomy" id="1685125"/>
    <lineage>
        <taxon>Archaea</taxon>
        <taxon>Candidatus Bathyarchaeota</taxon>
        <taxon>MCG-1</taxon>
    </lineage>
</organism>
<dbReference type="Pfam" id="PF02653">
    <property type="entry name" value="BPD_transp_2"/>
    <property type="match status" value="1"/>
</dbReference>
<feature type="transmembrane region" description="Helical" evidence="6">
    <location>
        <begin position="241"/>
        <end position="265"/>
    </location>
</feature>
<reference evidence="8" key="1">
    <citation type="submission" date="2015-06" db="EMBL/GenBank/DDBJ databases">
        <title>New insights into the roles of widespread benthic archaea in carbon and nitrogen cycling.</title>
        <authorList>
            <person name="Lazar C.S."/>
            <person name="Baker B.J."/>
            <person name="Seitz K.W."/>
            <person name="Hyde A.S."/>
            <person name="Dick G.J."/>
            <person name="Hinrichs K.-U."/>
            <person name="Teske A.P."/>
        </authorList>
    </citation>
    <scope>NUCLEOTIDE SEQUENCE [LARGE SCALE GENOMIC DNA]</scope>
</reference>
<evidence type="ECO:0000256" key="1">
    <source>
        <dbReference type="ARBA" id="ARBA00004651"/>
    </source>
</evidence>
<accession>A0A0M0BVL6</accession>
<keyword evidence="2" id="KW-1003">Cell membrane</keyword>
<evidence type="ECO:0000256" key="2">
    <source>
        <dbReference type="ARBA" id="ARBA00022475"/>
    </source>
</evidence>
<feature type="transmembrane region" description="Helical" evidence="6">
    <location>
        <begin position="203"/>
        <end position="221"/>
    </location>
</feature>
<sequence length="328" mass="35921">MKQSRKSTKFYIFVASILFSLIIPFFLSDSLSIRVLTLMALFTIYASSWNLLATSGQGSLGHAAFLGIGGFTSSLLALNLDVPPIIGIFIGGLLSAAIGFLIGLTCVRLKAWFLGMVTFGFAVITETLVSHFDDFTYGVMGFRTAPLVPLGLPFYYLALFLAISCVISIYYIMKSKMGLAFRAIHQNELEAKMIGINTAKYKLYAFVISTFIAGLAGGLYAHFLRYIRVSIFTPANSFEPLMMSVIGGLGTIEGPIIGSIILVAIDSYLPNIDKFLPTIHGTFIGPYLRLLGLGIFLVMVVIFLPKGVSSLLRKIYKHLRSNLKEKKS</sequence>
<dbReference type="PANTHER" id="PTHR30482">
    <property type="entry name" value="HIGH-AFFINITY BRANCHED-CHAIN AMINO ACID TRANSPORT SYSTEM PERMEASE"/>
    <property type="match status" value="1"/>
</dbReference>
<dbReference type="InterPro" id="IPR001851">
    <property type="entry name" value="ABC_transp_permease"/>
</dbReference>
<dbReference type="AlphaFoldDB" id="A0A0M0BVL6"/>